<sequence>MGLLGASGAALTLLAALAGRSWWLPRAGAQVLKSFQEDQFQGHWFVLGLAGNSNSRADRSLLSPFTATFERSGKRDLEVSYAMNRGTRCITWSYLLTPMTQPGQFSVDNGREPGAPVEELQVHDTDYTNFALMVSKRQSGSRSILRVYLLCRMWAVEAKALEGFACLLKAQGLSEDNVVFPDSADWSSHLSSC</sequence>
<dbReference type="InterPro" id="IPR012674">
    <property type="entry name" value="Calycin"/>
</dbReference>
<dbReference type="RefSeq" id="XP_035878382.1">
    <property type="nucleotide sequence ID" value="XM_036022489.1"/>
</dbReference>
<dbReference type="GO" id="GO:0036094">
    <property type="term" value="F:small molecule binding"/>
    <property type="evidence" value="ECO:0007669"/>
    <property type="project" value="InterPro"/>
</dbReference>
<dbReference type="OrthoDB" id="9664333at2759"/>
<dbReference type="InterPro" id="IPR002345">
    <property type="entry name" value="Lipocalin"/>
</dbReference>
<gene>
    <name evidence="7" type="primary">LCN12</name>
    <name evidence="4" type="ORF">HJG60_007551</name>
</gene>
<keyword evidence="5" id="KW-1185">Reference proteome</keyword>
<dbReference type="PANTHER" id="PTHR11430:SF12">
    <property type="entry name" value="EPIDIDYMAL-SPECIFIC LIPOCALIN-12"/>
    <property type="match status" value="1"/>
</dbReference>
<dbReference type="GeneID" id="118499838"/>
<dbReference type="AlphaFoldDB" id="A0A7E6DHA9"/>
<protein>
    <submittedName>
        <fullName evidence="7">Epididymal-specific lipocalin-12</fullName>
    </submittedName>
    <submittedName>
        <fullName evidence="4">Lipocalin 12</fullName>
    </submittedName>
</protein>
<dbReference type="PRINTS" id="PR01254">
    <property type="entry name" value="PGNDSYNTHASE"/>
</dbReference>
<name>A0A7E6DHA9_9CHIR</name>
<dbReference type="CTD" id="286256"/>
<evidence type="ECO:0000313" key="5">
    <source>
        <dbReference type="Proteomes" id="UP000504628"/>
    </source>
</evidence>
<proteinExistence type="inferred from homology"/>
<dbReference type="InterPro" id="IPR000566">
    <property type="entry name" value="Lipocln_cytosolic_FA-bd_dom"/>
</dbReference>
<dbReference type="SUPFAM" id="SSF50814">
    <property type="entry name" value="Lipocalins"/>
    <property type="match status" value="1"/>
</dbReference>
<feature type="domain" description="Lipocalin/cytosolic fatty-acid binding" evidence="3">
    <location>
        <begin position="41"/>
        <end position="183"/>
    </location>
</feature>
<evidence type="ECO:0000256" key="2">
    <source>
        <dbReference type="SAM" id="SignalP"/>
    </source>
</evidence>
<keyword evidence="2" id="KW-0732">Signal</keyword>
<organism evidence="5 7">
    <name type="scientific">Phyllostomus discolor</name>
    <name type="common">pale spear-nosed bat</name>
    <dbReference type="NCBI Taxonomy" id="89673"/>
    <lineage>
        <taxon>Eukaryota</taxon>
        <taxon>Metazoa</taxon>
        <taxon>Chordata</taxon>
        <taxon>Craniata</taxon>
        <taxon>Vertebrata</taxon>
        <taxon>Euteleostomi</taxon>
        <taxon>Mammalia</taxon>
        <taxon>Eutheria</taxon>
        <taxon>Laurasiatheria</taxon>
        <taxon>Chiroptera</taxon>
        <taxon>Yangochiroptera</taxon>
        <taxon>Phyllostomidae</taxon>
        <taxon>Phyllostominae</taxon>
        <taxon>Phyllostomus</taxon>
    </lineage>
</organism>
<reference evidence="4 6" key="1">
    <citation type="journal article" date="2020" name="Nature">
        <title>Six reference-quality genomes reveal evolution of bat adaptations.</title>
        <authorList>
            <person name="Jebb D."/>
            <person name="Huang Z."/>
            <person name="Pippel M."/>
            <person name="Hughes G.M."/>
            <person name="Lavrichenko K."/>
            <person name="Devanna P."/>
            <person name="Winkler S."/>
            <person name="Jermiin L.S."/>
            <person name="Skirmuntt E.C."/>
            <person name="Katzourakis A."/>
            <person name="Burkitt-Gray L."/>
            <person name="Ray D.A."/>
            <person name="Sullivan K.A.M."/>
            <person name="Roscito J.G."/>
            <person name="Kirilenko B.M."/>
            <person name="Davalos L.M."/>
            <person name="Corthals A.P."/>
            <person name="Power M.L."/>
            <person name="Jones G."/>
            <person name="Ransome R.D."/>
            <person name="Dechmann D.K.N."/>
            <person name="Locatelli A.G."/>
            <person name="Puechmaille S.J."/>
            <person name="Fedrigo O."/>
            <person name="Jarvis E.D."/>
            <person name="Hiller M."/>
            <person name="Vernes S.C."/>
            <person name="Myers E.W."/>
            <person name="Teeling E.C."/>
        </authorList>
    </citation>
    <scope>NUCLEOTIDE SEQUENCE [LARGE SCALE GENOMIC DNA]</scope>
    <source>
        <strain evidence="4">Bat1K_MPI-CBG_1</strain>
    </source>
</reference>
<reference evidence="7" key="2">
    <citation type="submission" date="2025-04" db="UniProtKB">
        <authorList>
            <consortium name="RefSeq"/>
        </authorList>
    </citation>
    <scope>IDENTIFICATION</scope>
    <source>
        <tissue evidence="7">Muscle</tissue>
    </source>
</reference>
<evidence type="ECO:0000259" key="3">
    <source>
        <dbReference type="Pfam" id="PF00061"/>
    </source>
</evidence>
<feature type="chain" id="PRO_5044656963" evidence="2">
    <location>
        <begin position="30"/>
        <end position="193"/>
    </location>
</feature>
<dbReference type="KEGG" id="pdic:118499838"/>
<evidence type="ECO:0000313" key="6">
    <source>
        <dbReference type="Proteomes" id="UP000664940"/>
    </source>
</evidence>
<dbReference type="PANTHER" id="PTHR11430">
    <property type="entry name" value="LIPOCALIN"/>
    <property type="match status" value="1"/>
</dbReference>
<evidence type="ECO:0000313" key="4">
    <source>
        <dbReference type="EMBL" id="KAF6125041.1"/>
    </source>
</evidence>
<evidence type="ECO:0000256" key="1">
    <source>
        <dbReference type="ARBA" id="ARBA00006889"/>
    </source>
</evidence>
<dbReference type="Proteomes" id="UP000504628">
    <property type="component" value="Chromosome 3"/>
</dbReference>
<dbReference type="Pfam" id="PF00061">
    <property type="entry name" value="Lipocalin"/>
    <property type="match status" value="1"/>
</dbReference>
<feature type="signal peptide" evidence="2">
    <location>
        <begin position="1"/>
        <end position="29"/>
    </location>
</feature>
<dbReference type="EMBL" id="JABVXQ010000002">
    <property type="protein sequence ID" value="KAF6125041.1"/>
    <property type="molecule type" value="Genomic_DNA"/>
</dbReference>
<accession>A0A7E6DHA9</accession>
<dbReference type="Gene3D" id="2.40.128.20">
    <property type="match status" value="1"/>
</dbReference>
<evidence type="ECO:0000313" key="7">
    <source>
        <dbReference type="RefSeq" id="XP_035878382.1"/>
    </source>
</evidence>
<comment type="similarity">
    <text evidence="1">Belongs to the calycin superfamily. Lipocalin family.</text>
</comment>
<dbReference type="Proteomes" id="UP000664940">
    <property type="component" value="Unassembled WGS sequence"/>
</dbReference>
<dbReference type="GO" id="GO:0005615">
    <property type="term" value="C:extracellular space"/>
    <property type="evidence" value="ECO:0007669"/>
    <property type="project" value="TreeGrafter"/>
</dbReference>